<accession>A0ABY3WSP6</accession>
<evidence type="ECO:0000259" key="4">
    <source>
        <dbReference type="SMART" id="SM00822"/>
    </source>
</evidence>
<keyword evidence="6" id="KW-1185">Reference proteome</keyword>
<dbReference type="CDD" id="cd05233">
    <property type="entry name" value="SDR_c"/>
    <property type="match status" value="1"/>
</dbReference>
<dbReference type="RefSeq" id="WP_242334288.1">
    <property type="nucleotide sequence ID" value="NZ_CP071872.1"/>
</dbReference>
<proteinExistence type="inferred from homology"/>
<keyword evidence="2" id="KW-0560">Oxidoreductase</keyword>
<dbReference type="SMART" id="SM00822">
    <property type="entry name" value="PKS_KR"/>
    <property type="match status" value="1"/>
</dbReference>
<evidence type="ECO:0000256" key="3">
    <source>
        <dbReference type="RuleBase" id="RU000363"/>
    </source>
</evidence>
<dbReference type="InterPro" id="IPR002347">
    <property type="entry name" value="SDR_fam"/>
</dbReference>
<dbReference type="InterPro" id="IPR036291">
    <property type="entry name" value="NAD(P)-bd_dom_sf"/>
</dbReference>
<protein>
    <submittedName>
        <fullName evidence="5">SDR family oxidoreductase</fullName>
    </submittedName>
</protein>
<reference evidence="5 6" key="1">
    <citation type="submission" date="2021-03" db="EMBL/GenBank/DDBJ databases">
        <title>Complete genome of Streptomyces formicae strain 1H-GS9 (DSM 100524).</title>
        <authorList>
            <person name="Atanasov K.E."/>
            <person name="Altabella T."/>
            <person name="Ferrer A."/>
        </authorList>
    </citation>
    <scope>NUCLEOTIDE SEQUENCE [LARGE SCALE GENOMIC DNA]</scope>
    <source>
        <strain evidence="5 6">1H-GS9</strain>
    </source>
</reference>
<sequence>MRRSQAGRVCLVTGGAQGIGWAIVTALADQGATVHACDISDEHLDRAASLIAARPRGGAIHLTHCDVSVRERCQEWTAGVHRREGRVDVLVNNCAYVRWTDLESMSWDELGRTVQVGLLATVYATKAAVPLMRAGGYGHIVTMGSAVSRIPIPPSSAAYAAVKAGVEAFVHVLRAELTGTPVHTTLIRPATVGGTDFFRRHVPSRIMPRMADFVPALTPAQVAGSVVRVLERPRPTVDIPAYLPLLYVLYACAPTVFRRLTAVGGSARRDFGAVPWHAGGRRPR</sequence>
<dbReference type="Gene3D" id="3.40.50.720">
    <property type="entry name" value="NAD(P)-binding Rossmann-like Domain"/>
    <property type="match status" value="1"/>
</dbReference>
<feature type="domain" description="Ketoreductase" evidence="4">
    <location>
        <begin position="8"/>
        <end position="195"/>
    </location>
</feature>
<name>A0ABY3WSP6_9ACTN</name>
<dbReference type="SUPFAM" id="SSF51735">
    <property type="entry name" value="NAD(P)-binding Rossmann-fold domains"/>
    <property type="match status" value="1"/>
</dbReference>
<dbReference type="Proteomes" id="UP000828924">
    <property type="component" value="Chromosome"/>
</dbReference>
<dbReference type="PANTHER" id="PTHR44196">
    <property type="entry name" value="DEHYDROGENASE/REDUCTASE SDR FAMILY MEMBER 7B"/>
    <property type="match status" value="1"/>
</dbReference>
<comment type="similarity">
    <text evidence="1 3">Belongs to the short-chain dehydrogenases/reductases (SDR) family.</text>
</comment>
<evidence type="ECO:0000313" key="5">
    <source>
        <dbReference type="EMBL" id="UNM14499.1"/>
    </source>
</evidence>
<organism evidence="5 6">
    <name type="scientific">Streptomyces formicae</name>
    <dbReference type="NCBI Taxonomy" id="1616117"/>
    <lineage>
        <taxon>Bacteria</taxon>
        <taxon>Bacillati</taxon>
        <taxon>Actinomycetota</taxon>
        <taxon>Actinomycetes</taxon>
        <taxon>Kitasatosporales</taxon>
        <taxon>Streptomycetaceae</taxon>
        <taxon>Streptomyces</taxon>
    </lineage>
</organism>
<dbReference type="PANTHER" id="PTHR44196:SF1">
    <property type="entry name" value="DEHYDROGENASE_REDUCTASE SDR FAMILY MEMBER 7B"/>
    <property type="match status" value="1"/>
</dbReference>
<dbReference type="PRINTS" id="PR00081">
    <property type="entry name" value="GDHRDH"/>
</dbReference>
<dbReference type="InterPro" id="IPR057326">
    <property type="entry name" value="KR_dom"/>
</dbReference>
<dbReference type="EMBL" id="CP071872">
    <property type="protein sequence ID" value="UNM14499.1"/>
    <property type="molecule type" value="Genomic_DNA"/>
</dbReference>
<gene>
    <name evidence="5" type="ORF">J4032_26255</name>
</gene>
<evidence type="ECO:0000313" key="6">
    <source>
        <dbReference type="Proteomes" id="UP000828924"/>
    </source>
</evidence>
<evidence type="ECO:0000256" key="1">
    <source>
        <dbReference type="ARBA" id="ARBA00006484"/>
    </source>
</evidence>
<dbReference type="PRINTS" id="PR00080">
    <property type="entry name" value="SDRFAMILY"/>
</dbReference>
<dbReference type="Pfam" id="PF00106">
    <property type="entry name" value="adh_short"/>
    <property type="match status" value="1"/>
</dbReference>
<evidence type="ECO:0000256" key="2">
    <source>
        <dbReference type="ARBA" id="ARBA00023002"/>
    </source>
</evidence>